<dbReference type="Proteomes" id="UP001597469">
    <property type="component" value="Unassembled WGS sequence"/>
</dbReference>
<accession>A0ABW5M131</accession>
<protein>
    <submittedName>
        <fullName evidence="1">Uncharacterized protein</fullName>
    </submittedName>
</protein>
<keyword evidence="2" id="KW-1185">Reference proteome</keyword>
<proteinExistence type="predicted"/>
<dbReference type="EMBL" id="JBHULN010000001">
    <property type="protein sequence ID" value="MFD2569332.1"/>
    <property type="molecule type" value="Genomic_DNA"/>
</dbReference>
<name>A0ABW5M131_9BACT</name>
<evidence type="ECO:0000313" key="2">
    <source>
        <dbReference type="Proteomes" id="UP001597469"/>
    </source>
</evidence>
<reference evidence="2" key="1">
    <citation type="journal article" date="2019" name="Int. J. Syst. Evol. Microbiol.">
        <title>The Global Catalogue of Microorganisms (GCM) 10K type strain sequencing project: providing services to taxonomists for standard genome sequencing and annotation.</title>
        <authorList>
            <consortium name="The Broad Institute Genomics Platform"/>
            <consortium name="The Broad Institute Genome Sequencing Center for Infectious Disease"/>
            <person name="Wu L."/>
            <person name="Ma J."/>
        </authorList>
    </citation>
    <scope>NUCLEOTIDE SEQUENCE [LARGE SCALE GENOMIC DNA]</scope>
    <source>
        <strain evidence="2">KCTC 42805</strain>
    </source>
</reference>
<evidence type="ECO:0000313" key="1">
    <source>
        <dbReference type="EMBL" id="MFD2569332.1"/>
    </source>
</evidence>
<sequence length="141" mass="16658">MRFQGENCTLSFSLHFDKGQVLLSGTIWPRQHRSLPAQQPTRLRFTTLLPEADVANLQHWLATGTPEPIPLPDPIRQARRIMTHTDDIVHLELDYHLDPLPTWWEWEVTNPLKIRLDIRPNEFTYLTKSLSRENWPNDLTW</sequence>
<gene>
    <name evidence="1" type="ORF">ACFSUS_01725</name>
</gene>
<comment type="caution">
    <text evidence="1">The sequence shown here is derived from an EMBL/GenBank/DDBJ whole genome shotgun (WGS) entry which is preliminary data.</text>
</comment>
<dbReference type="RefSeq" id="WP_381518202.1">
    <property type="nucleotide sequence ID" value="NZ_JBHULN010000001.1"/>
</dbReference>
<organism evidence="1 2">
    <name type="scientific">Spirosoma soli</name>
    <dbReference type="NCBI Taxonomy" id="1770529"/>
    <lineage>
        <taxon>Bacteria</taxon>
        <taxon>Pseudomonadati</taxon>
        <taxon>Bacteroidota</taxon>
        <taxon>Cytophagia</taxon>
        <taxon>Cytophagales</taxon>
        <taxon>Cytophagaceae</taxon>
        <taxon>Spirosoma</taxon>
    </lineage>
</organism>